<organism evidence="10 11">
    <name type="scientific">Hymenochirus boettgeri</name>
    <name type="common">Congo dwarf clawed frog</name>
    <dbReference type="NCBI Taxonomy" id="247094"/>
    <lineage>
        <taxon>Eukaryota</taxon>
        <taxon>Metazoa</taxon>
        <taxon>Chordata</taxon>
        <taxon>Craniata</taxon>
        <taxon>Vertebrata</taxon>
        <taxon>Euteleostomi</taxon>
        <taxon>Amphibia</taxon>
        <taxon>Batrachia</taxon>
        <taxon>Anura</taxon>
        <taxon>Pipoidea</taxon>
        <taxon>Pipidae</taxon>
        <taxon>Pipinae</taxon>
        <taxon>Hymenochirus</taxon>
    </lineage>
</organism>
<dbReference type="InterPro" id="IPR050125">
    <property type="entry name" value="GPCR_opsins"/>
</dbReference>
<evidence type="ECO:0000313" key="11">
    <source>
        <dbReference type="Proteomes" id="UP000812440"/>
    </source>
</evidence>
<sequence>MITVLTLTVLAYKRYVQVTSEKLLFFMVWKAICFCWVYSLAWNVVPLLGWNRYTQELHGLQCSLDWVKLIPEIQLYPVVFPLLYQAQKLQTIKGLKILEYEIKMAKTCLLMMLAFLVRWMPNAILSLLMASGHGKLISPTFTIMPSLSALSSTAYSPAIYLFTMKKV</sequence>
<protein>
    <recommendedName>
        <fullName evidence="9">G-protein coupled receptors family 1 profile domain-containing protein</fullName>
    </recommendedName>
</protein>
<feature type="transmembrane region" description="Helical" evidence="8">
    <location>
        <begin position="23"/>
        <end position="49"/>
    </location>
</feature>
<evidence type="ECO:0000256" key="1">
    <source>
        <dbReference type="ARBA" id="ARBA00004141"/>
    </source>
</evidence>
<dbReference type="Gene3D" id="1.20.1070.10">
    <property type="entry name" value="Rhodopsin 7-helix transmembrane proteins"/>
    <property type="match status" value="2"/>
</dbReference>
<dbReference type="SUPFAM" id="SSF81321">
    <property type="entry name" value="Family A G protein-coupled receptor-like"/>
    <property type="match status" value="1"/>
</dbReference>
<dbReference type="InterPro" id="IPR017452">
    <property type="entry name" value="GPCR_Rhodpsn_7TM"/>
</dbReference>
<dbReference type="OrthoDB" id="2105199at2759"/>
<dbReference type="PANTHER" id="PTHR24240">
    <property type="entry name" value="OPSIN"/>
    <property type="match status" value="1"/>
</dbReference>
<name>A0A8T2KI32_9PIPI</name>
<keyword evidence="2 8" id="KW-0812">Transmembrane</keyword>
<dbReference type="PROSITE" id="PS50262">
    <property type="entry name" value="G_PROTEIN_RECEP_F1_2"/>
    <property type="match status" value="1"/>
</dbReference>
<evidence type="ECO:0000256" key="8">
    <source>
        <dbReference type="SAM" id="Phobius"/>
    </source>
</evidence>
<keyword evidence="11" id="KW-1185">Reference proteome</keyword>
<comment type="subcellular location">
    <subcellularLocation>
        <location evidence="1">Membrane</location>
        <topology evidence="1">Multi-pass membrane protein</topology>
    </subcellularLocation>
</comment>
<feature type="transmembrane region" description="Helical" evidence="8">
    <location>
        <begin position="141"/>
        <end position="162"/>
    </location>
</feature>
<feature type="transmembrane region" description="Helical" evidence="8">
    <location>
        <begin position="107"/>
        <end position="129"/>
    </location>
</feature>
<evidence type="ECO:0000259" key="9">
    <source>
        <dbReference type="PROSITE" id="PS50262"/>
    </source>
</evidence>
<dbReference type="GO" id="GO:0004930">
    <property type="term" value="F:G protein-coupled receptor activity"/>
    <property type="evidence" value="ECO:0007669"/>
    <property type="project" value="UniProtKB-KW"/>
</dbReference>
<proteinExistence type="predicted"/>
<evidence type="ECO:0000256" key="3">
    <source>
        <dbReference type="ARBA" id="ARBA00022989"/>
    </source>
</evidence>
<dbReference type="InterPro" id="IPR000276">
    <property type="entry name" value="GPCR_Rhodpsn"/>
</dbReference>
<evidence type="ECO:0000256" key="4">
    <source>
        <dbReference type="ARBA" id="ARBA00023040"/>
    </source>
</evidence>
<accession>A0A8T2KI32</accession>
<keyword evidence="7" id="KW-0807">Transducer</keyword>
<keyword evidence="6" id="KW-0675">Receptor</keyword>
<evidence type="ECO:0000256" key="7">
    <source>
        <dbReference type="ARBA" id="ARBA00023224"/>
    </source>
</evidence>
<dbReference type="GO" id="GO:0016020">
    <property type="term" value="C:membrane"/>
    <property type="evidence" value="ECO:0007669"/>
    <property type="project" value="UniProtKB-SubCell"/>
</dbReference>
<evidence type="ECO:0000256" key="5">
    <source>
        <dbReference type="ARBA" id="ARBA00023136"/>
    </source>
</evidence>
<dbReference type="Pfam" id="PF00001">
    <property type="entry name" value="7tm_1"/>
    <property type="match status" value="1"/>
</dbReference>
<gene>
    <name evidence="10" type="ORF">GDO86_001331</name>
</gene>
<dbReference type="EMBL" id="JAACNH010000001">
    <property type="protein sequence ID" value="KAG8455067.1"/>
    <property type="molecule type" value="Genomic_DNA"/>
</dbReference>
<keyword evidence="5 8" id="KW-0472">Membrane</keyword>
<dbReference type="Proteomes" id="UP000812440">
    <property type="component" value="Chromosome 1"/>
</dbReference>
<dbReference type="AlphaFoldDB" id="A0A8T2KI32"/>
<evidence type="ECO:0000256" key="2">
    <source>
        <dbReference type="ARBA" id="ARBA00022692"/>
    </source>
</evidence>
<feature type="domain" description="G-protein coupled receptors family 1 profile" evidence="9">
    <location>
        <begin position="1"/>
        <end position="160"/>
    </location>
</feature>
<keyword evidence="3 8" id="KW-1133">Transmembrane helix</keyword>
<evidence type="ECO:0000256" key="6">
    <source>
        <dbReference type="ARBA" id="ARBA00023170"/>
    </source>
</evidence>
<reference evidence="10" key="1">
    <citation type="thesis" date="2020" institute="ProQuest LLC" country="789 East Eisenhower Parkway, Ann Arbor, MI, USA">
        <title>Comparative Genomics and Chromosome Evolution.</title>
        <authorList>
            <person name="Mudd A.B."/>
        </authorList>
    </citation>
    <scope>NUCLEOTIDE SEQUENCE</scope>
    <source>
        <strain evidence="10">Female2</strain>
        <tissue evidence="10">Blood</tissue>
    </source>
</reference>
<keyword evidence="4" id="KW-0297">G-protein coupled receptor</keyword>
<evidence type="ECO:0000313" key="10">
    <source>
        <dbReference type="EMBL" id="KAG8455067.1"/>
    </source>
</evidence>
<comment type="caution">
    <text evidence="10">The sequence shown here is derived from an EMBL/GenBank/DDBJ whole genome shotgun (WGS) entry which is preliminary data.</text>
</comment>